<dbReference type="AlphaFoldDB" id="A0A370HMS2"/>
<evidence type="ECO:0000313" key="3">
    <source>
        <dbReference type="Proteomes" id="UP000254925"/>
    </source>
</evidence>
<evidence type="ECO:0000313" key="2">
    <source>
        <dbReference type="EMBL" id="RDI59862.1"/>
    </source>
</evidence>
<keyword evidence="3" id="KW-1185">Reference proteome</keyword>
<sequence length="87" mass="9345">MARTMLRALAAAFVAIGTLLWLWLILSAIMISSDAMGEGLAFGFAFIATLAFFIFTVPAGVLVYREKWLPFALVLAVVSPLAAIVLI</sequence>
<keyword evidence="1" id="KW-0812">Transmembrane</keyword>
<reference evidence="2 3" key="1">
    <citation type="submission" date="2018-07" db="EMBL/GenBank/DDBJ databases">
        <title>Genomic Encyclopedia of Type Strains, Phase IV (KMG-IV): sequencing the most valuable type-strain genomes for metagenomic binning, comparative biology and taxonomic classification.</title>
        <authorList>
            <person name="Goeker M."/>
        </authorList>
    </citation>
    <scope>NUCLEOTIDE SEQUENCE [LARGE SCALE GENOMIC DNA]</scope>
    <source>
        <strain evidence="2 3">DSM 14364</strain>
    </source>
</reference>
<feature type="transmembrane region" description="Helical" evidence="1">
    <location>
        <begin position="68"/>
        <end position="86"/>
    </location>
</feature>
<gene>
    <name evidence="2" type="ORF">DES45_103118</name>
</gene>
<evidence type="ECO:0000256" key="1">
    <source>
        <dbReference type="SAM" id="Phobius"/>
    </source>
</evidence>
<keyword evidence="1" id="KW-1133">Transmembrane helix</keyword>
<name>A0A370HMS2_9HYPH</name>
<dbReference type="Proteomes" id="UP000254925">
    <property type="component" value="Unassembled WGS sequence"/>
</dbReference>
<comment type="caution">
    <text evidence="2">The sequence shown here is derived from an EMBL/GenBank/DDBJ whole genome shotgun (WGS) entry which is preliminary data.</text>
</comment>
<keyword evidence="1" id="KW-0472">Membrane</keyword>
<proteinExistence type="predicted"/>
<dbReference type="EMBL" id="QQBB01000003">
    <property type="protein sequence ID" value="RDI59862.1"/>
    <property type="molecule type" value="Genomic_DNA"/>
</dbReference>
<organism evidence="2 3">
    <name type="scientific">Microvirga subterranea</name>
    <dbReference type="NCBI Taxonomy" id="186651"/>
    <lineage>
        <taxon>Bacteria</taxon>
        <taxon>Pseudomonadati</taxon>
        <taxon>Pseudomonadota</taxon>
        <taxon>Alphaproteobacteria</taxon>
        <taxon>Hyphomicrobiales</taxon>
        <taxon>Methylobacteriaceae</taxon>
        <taxon>Microvirga</taxon>
    </lineage>
</organism>
<dbReference type="RefSeq" id="WP_114769589.1">
    <property type="nucleotide sequence ID" value="NZ_QQBB01000003.1"/>
</dbReference>
<accession>A0A370HMS2</accession>
<protein>
    <submittedName>
        <fullName evidence="2">Uncharacterized protein</fullName>
    </submittedName>
</protein>
<feature type="transmembrane region" description="Helical" evidence="1">
    <location>
        <begin position="40"/>
        <end position="61"/>
    </location>
</feature>